<dbReference type="OrthoDB" id="9837083at2"/>
<evidence type="ECO:0000313" key="1">
    <source>
        <dbReference type="EMBL" id="SEA51495.1"/>
    </source>
</evidence>
<protein>
    <recommendedName>
        <fullName evidence="3">Thioredoxin domain-containing protein</fullName>
    </recommendedName>
</protein>
<organism evidence="1 2">
    <name type="scientific">Eubacterium aggregans</name>
    <dbReference type="NCBI Taxonomy" id="81409"/>
    <lineage>
        <taxon>Bacteria</taxon>
        <taxon>Bacillati</taxon>
        <taxon>Bacillota</taxon>
        <taxon>Clostridia</taxon>
        <taxon>Eubacteriales</taxon>
        <taxon>Eubacteriaceae</taxon>
        <taxon>Eubacterium</taxon>
    </lineage>
</organism>
<name>A0A1H4BTJ4_9FIRM</name>
<reference evidence="1 2" key="1">
    <citation type="submission" date="2016-10" db="EMBL/GenBank/DDBJ databases">
        <authorList>
            <person name="de Groot N.N."/>
        </authorList>
    </citation>
    <scope>NUCLEOTIDE SEQUENCE [LARGE SCALE GENOMIC DNA]</scope>
    <source>
        <strain evidence="1 2">SR12</strain>
    </source>
</reference>
<proteinExistence type="predicted"/>
<evidence type="ECO:0008006" key="3">
    <source>
        <dbReference type="Google" id="ProtNLM"/>
    </source>
</evidence>
<dbReference type="EMBL" id="FNRK01000012">
    <property type="protein sequence ID" value="SEA51495.1"/>
    <property type="molecule type" value="Genomic_DNA"/>
</dbReference>
<evidence type="ECO:0000313" key="2">
    <source>
        <dbReference type="Proteomes" id="UP000199394"/>
    </source>
</evidence>
<sequence>MPSEKRKKPATFARTCCGVSLDARERQKDVKGVLVLGRPSAPYDRLCQAVQQALSQLGTEPAVCQDNPVLLEVYGIITPPAVICNGRLILCGEDGTSCDLEEMLKVALDI</sequence>
<dbReference type="RefSeq" id="WP_090307537.1">
    <property type="nucleotide sequence ID" value="NZ_FNRK01000012.1"/>
</dbReference>
<accession>A0A1H4BTJ4</accession>
<dbReference type="Proteomes" id="UP000199394">
    <property type="component" value="Unassembled WGS sequence"/>
</dbReference>
<dbReference type="AlphaFoldDB" id="A0A1H4BTJ4"/>
<keyword evidence="2" id="KW-1185">Reference proteome</keyword>
<dbReference type="STRING" id="81409.SAMN04515656_11279"/>
<gene>
    <name evidence="1" type="ORF">SAMN04515656_11279</name>
</gene>